<keyword evidence="4" id="KW-1185">Reference proteome</keyword>
<dbReference type="EMBL" id="JACBYF010000014">
    <property type="protein sequence ID" value="NYS47825.1"/>
    <property type="molecule type" value="Genomic_DNA"/>
</dbReference>
<evidence type="ECO:0000313" key="4">
    <source>
        <dbReference type="Proteomes" id="UP000531840"/>
    </source>
</evidence>
<dbReference type="InterPro" id="IPR036390">
    <property type="entry name" value="WH_DNA-bd_sf"/>
</dbReference>
<accession>A0ABX2SZL7</accession>
<dbReference type="SMART" id="SM00418">
    <property type="entry name" value="HTH_ARSR"/>
    <property type="match status" value="1"/>
</dbReference>
<dbReference type="InterPro" id="IPR036388">
    <property type="entry name" value="WH-like_DNA-bd_sf"/>
</dbReference>
<protein>
    <submittedName>
        <fullName evidence="3">Winged helix-turn-helix transcriptional regulator</fullName>
    </submittedName>
</protein>
<dbReference type="InterPro" id="IPR001845">
    <property type="entry name" value="HTH_ArsR_DNA-bd_dom"/>
</dbReference>
<dbReference type="SUPFAM" id="SSF46785">
    <property type="entry name" value="Winged helix' DNA-binding domain"/>
    <property type="match status" value="1"/>
</dbReference>
<dbReference type="Proteomes" id="UP000531840">
    <property type="component" value="Unassembled WGS sequence"/>
</dbReference>
<name>A0ABX2SZL7_9BACL</name>
<keyword evidence="1" id="KW-0238">DNA-binding</keyword>
<dbReference type="CDD" id="cd00090">
    <property type="entry name" value="HTH_ARSR"/>
    <property type="match status" value="1"/>
</dbReference>
<organism evidence="3 4">
    <name type="scientific">Gemelliphila palaticanis</name>
    <dbReference type="NCBI Taxonomy" id="81950"/>
    <lineage>
        <taxon>Bacteria</taxon>
        <taxon>Bacillati</taxon>
        <taxon>Bacillota</taxon>
        <taxon>Bacilli</taxon>
        <taxon>Bacillales</taxon>
        <taxon>Gemellaceae</taxon>
        <taxon>Gemelliphila</taxon>
    </lineage>
</organism>
<reference evidence="3 4" key="1">
    <citation type="submission" date="2020-07" db="EMBL/GenBank/DDBJ databases">
        <title>MOT database genomes.</title>
        <authorList>
            <person name="Joseph S."/>
            <person name="Aduse-Opoku J."/>
            <person name="Hashim A."/>
            <person name="Wade W."/>
            <person name="Curtis M."/>
        </authorList>
    </citation>
    <scope>NUCLEOTIDE SEQUENCE [LARGE SCALE GENOMIC DNA]</scope>
    <source>
        <strain evidence="3 4">CIP 106318</strain>
    </source>
</reference>
<evidence type="ECO:0000313" key="3">
    <source>
        <dbReference type="EMBL" id="NYS47825.1"/>
    </source>
</evidence>
<proteinExistence type="predicted"/>
<dbReference type="Gene3D" id="1.10.10.10">
    <property type="entry name" value="Winged helix-like DNA-binding domain superfamily/Winged helix DNA-binding domain"/>
    <property type="match status" value="1"/>
</dbReference>
<dbReference type="PROSITE" id="PS50987">
    <property type="entry name" value="HTH_ARSR_2"/>
    <property type="match status" value="1"/>
</dbReference>
<gene>
    <name evidence="3" type="ORF">HZY85_06435</name>
</gene>
<evidence type="ECO:0000259" key="2">
    <source>
        <dbReference type="PROSITE" id="PS50987"/>
    </source>
</evidence>
<dbReference type="RefSeq" id="WP_179941611.1">
    <property type="nucleotide sequence ID" value="NZ_JACBYF010000014.1"/>
</dbReference>
<comment type="caution">
    <text evidence="3">The sequence shown here is derived from an EMBL/GenBank/DDBJ whole genome shotgun (WGS) entry which is preliminary data.</text>
</comment>
<dbReference type="Pfam" id="PF12840">
    <property type="entry name" value="HTH_20"/>
    <property type="match status" value="1"/>
</dbReference>
<dbReference type="InterPro" id="IPR011991">
    <property type="entry name" value="ArsR-like_HTH"/>
</dbReference>
<sequence>MTVLYNELQNKIMELLIVPAHYLKSEMDDNYTKEQLKYMVDYAEDIKFIQEKLEPYAEKIKNNYFIFSKVLMEIYIKSFKETKKIKNMTTFFDYVLSLEEEKLIEFNEYENMVKEGLLEKKDNITKEDLIIYFDNINITSEQKWGFTKSILNIEKSLLEAKEIYEYVESFYTDFYNKCKKIRNDYRKNFELEKFLRRTEFIDTNLIADIIKTENNLFIFSPPVALLYFNVSSEKSVLGLSTLTEKLLNIDNEYREEEFFEKMQLLSDGNRYNVLKLLTQDKLRNKEIAEKLNITPAGVSFHIKKLVDSKFLVFGNNNEHTINQLEIKNIIEKLEKDFL</sequence>
<evidence type="ECO:0000256" key="1">
    <source>
        <dbReference type="ARBA" id="ARBA00023125"/>
    </source>
</evidence>
<feature type="domain" description="HTH arsR-type" evidence="2">
    <location>
        <begin position="250"/>
        <end position="338"/>
    </location>
</feature>